<evidence type="ECO:0000256" key="7">
    <source>
        <dbReference type="RuleBase" id="RU363032"/>
    </source>
</evidence>
<proteinExistence type="inferred from homology"/>
<feature type="region of interest" description="Disordered" evidence="8">
    <location>
        <begin position="100"/>
        <end position="303"/>
    </location>
</feature>
<dbReference type="Proteomes" id="UP000734511">
    <property type="component" value="Unassembled WGS sequence"/>
</dbReference>
<dbReference type="Pfam" id="PF00528">
    <property type="entry name" value="BPD_transp_1"/>
    <property type="match status" value="1"/>
</dbReference>
<feature type="compositionally biased region" description="Basic and acidic residues" evidence="8">
    <location>
        <begin position="144"/>
        <end position="161"/>
    </location>
</feature>
<organism evidence="10 11">
    <name type="scientific">Actinacidiphila epipremni</name>
    <dbReference type="NCBI Taxonomy" id="2053013"/>
    <lineage>
        <taxon>Bacteria</taxon>
        <taxon>Bacillati</taxon>
        <taxon>Actinomycetota</taxon>
        <taxon>Actinomycetes</taxon>
        <taxon>Kitasatosporales</taxon>
        <taxon>Streptomycetaceae</taxon>
        <taxon>Actinacidiphila</taxon>
    </lineage>
</organism>
<feature type="region of interest" description="Disordered" evidence="8">
    <location>
        <begin position="75"/>
        <end position="94"/>
    </location>
</feature>
<feature type="compositionally biased region" description="Basic and acidic residues" evidence="8">
    <location>
        <begin position="280"/>
        <end position="292"/>
    </location>
</feature>
<evidence type="ECO:0000256" key="2">
    <source>
        <dbReference type="ARBA" id="ARBA00022448"/>
    </source>
</evidence>
<evidence type="ECO:0000256" key="4">
    <source>
        <dbReference type="ARBA" id="ARBA00022692"/>
    </source>
</evidence>
<evidence type="ECO:0000256" key="6">
    <source>
        <dbReference type="ARBA" id="ARBA00023136"/>
    </source>
</evidence>
<keyword evidence="3" id="KW-1003">Cell membrane</keyword>
<accession>A0ABX0ZU91</accession>
<feature type="compositionally biased region" description="Low complexity" evidence="8">
    <location>
        <begin position="54"/>
        <end position="63"/>
    </location>
</feature>
<sequence length="639" mass="69322">MGAQGRGAVRAGAAGQRHDPLRARTGHPGRHAELPAGGRGRRAARQPADRRRPQQQPDGAQQGRPRRRRQLLPQHQEPAVLRHPGPAGLPALHRPRRAGEVGLPRHGQARLGPARAHHARRLRRRARQLLAGGPHARRQAAGRGRLDRPRRAGLPHQERQAAHRAGARLRAGHRLLAGRPGRPEEGRHPAGPGGVHRRGRGLRQARQGAVRRRRDRLGQHQPRHPQPVLPVHQHLRRRRPQLLARRRSAGRLLAEGRAGRDRARRPRRRLRQGAAVGDPAGRRGADVRGELQRRRRQERQGPAHVGLGVAGVLRRLGGGQVRRPPALLRYAATRLASAVLVVWAAATVAFLVLQLVPGDPVKAIVGSHALVDADQRAQIRHQYGLDQPLIVQYLHQLGRLARGQLGDSYQLQQPVKDVLADQLGPTATLALWASLTAVAIAVVVTLLTTGRARWPRRVAQVTELVVVSTPAFWLGILLLTVFSFKLGWFPVSDTGDPRSLVLPVLTLALPIAAVLAPVLREGLLGALDQPFTLTARARGLAEHRVRSHHALRHAALPALTLAGWFTGTLLGGAVVVENVFARPGIGRVTLQAVGDRDLPVVQGVVALSAVVFVVVAALVDLAAVVVDPRLRRETGVAAA</sequence>
<evidence type="ECO:0000313" key="10">
    <source>
        <dbReference type="EMBL" id="NJP45196.1"/>
    </source>
</evidence>
<protein>
    <submittedName>
        <fullName evidence="10">ABC transporter permease</fullName>
    </submittedName>
</protein>
<feature type="transmembrane region" description="Helical" evidence="7">
    <location>
        <begin position="461"/>
        <end position="488"/>
    </location>
</feature>
<feature type="transmembrane region" description="Helical" evidence="7">
    <location>
        <begin position="600"/>
        <end position="626"/>
    </location>
</feature>
<feature type="compositionally biased region" description="Basic residues" evidence="8">
    <location>
        <begin position="233"/>
        <end position="249"/>
    </location>
</feature>
<dbReference type="PROSITE" id="PS50928">
    <property type="entry name" value="ABC_TM1"/>
    <property type="match status" value="1"/>
</dbReference>
<feature type="compositionally biased region" description="Low complexity" evidence="8">
    <location>
        <begin position="1"/>
        <end position="15"/>
    </location>
</feature>
<dbReference type="PANTHER" id="PTHR43163">
    <property type="entry name" value="DIPEPTIDE TRANSPORT SYSTEM PERMEASE PROTEIN DPPB-RELATED"/>
    <property type="match status" value="1"/>
</dbReference>
<name>A0ABX0ZU91_9ACTN</name>
<feature type="compositionally biased region" description="Basic residues" evidence="8">
    <location>
        <begin position="115"/>
        <end position="127"/>
    </location>
</feature>
<evidence type="ECO:0000259" key="9">
    <source>
        <dbReference type="PROSITE" id="PS50928"/>
    </source>
</evidence>
<feature type="region of interest" description="Disordered" evidence="8">
    <location>
        <begin position="1"/>
        <end position="68"/>
    </location>
</feature>
<feature type="transmembrane region" description="Helical" evidence="7">
    <location>
        <begin position="332"/>
        <end position="353"/>
    </location>
</feature>
<keyword evidence="2 7" id="KW-0813">Transport</keyword>
<dbReference type="PANTHER" id="PTHR43163:SF6">
    <property type="entry name" value="DIPEPTIDE TRANSPORT SYSTEM PERMEASE PROTEIN DPPB-RELATED"/>
    <property type="match status" value="1"/>
</dbReference>
<keyword evidence="4 7" id="KW-0812">Transmembrane</keyword>
<feature type="transmembrane region" description="Helical" evidence="7">
    <location>
        <begin position="500"/>
        <end position="519"/>
    </location>
</feature>
<dbReference type="EMBL" id="JAATEJ010000013">
    <property type="protein sequence ID" value="NJP45196.1"/>
    <property type="molecule type" value="Genomic_DNA"/>
</dbReference>
<dbReference type="SUPFAM" id="SSF161098">
    <property type="entry name" value="MetI-like"/>
    <property type="match status" value="1"/>
</dbReference>
<feature type="compositionally biased region" description="Basic residues" evidence="8">
    <location>
        <begin position="262"/>
        <end position="271"/>
    </location>
</feature>
<reference evidence="10 11" key="1">
    <citation type="submission" date="2020-03" db="EMBL/GenBank/DDBJ databases">
        <title>WGS of actinomycetes isolated from Thailand.</title>
        <authorList>
            <person name="Thawai C."/>
        </authorList>
    </citation>
    <scope>NUCLEOTIDE SEQUENCE [LARGE SCALE GENOMIC DNA]</scope>
    <source>
        <strain evidence="10 11">PRB2-1</strain>
    </source>
</reference>
<feature type="transmembrane region" description="Helical" evidence="7">
    <location>
        <begin position="554"/>
        <end position="580"/>
    </location>
</feature>
<feature type="compositionally biased region" description="Basic residues" evidence="8">
    <location>
        <begin position="195"/>
        <end position="215"/>
    </location>
</feature>
<evidence type="ECO:0000256" key="3">
    <source>
        <dbReference type="ARBA" id="ARBA00022475"/>
    </source>
</evidence>
<feature type="transmembrane region" description="Helical" evidence="7">
    <location>
        <begin position="429"/>
        <end position="449"/>
    </location>
</feature>
<dbReference type="Pfam" id="PF19300">
    <property type="entry name" value="BPD_transp_1_N"/>
    <property type="match status" value="1"/>
</dbReference>
<keyword evidence="11" id="KW-1185">Reference proteome</keyword>
<evidence type="ECO:0000256" key="5">
    <source>
        <dbReference type="ARBA" id="ARBA00022989"/>
    </source>
</evidence>
<dbReference type="InterPro" id="IPR000515">
    <property type="entry name" value="MetI-like"/>
</dbReference>
<keyword evidence="5 7" id="KW-1133">Transmembrane helix</keyword>
<comment type="subcellular location">
    <subcellularLocation>
        <location evidence="1 7">Cell membrane</location>
        <topology evidence="1 7">Multi-pass membrane protein</topology>
    </subcellularLocation>
</comment>
<evidence type="ECO:0000313" key="11">
    <source>
        <dbReference type="Proteomes" id="UP000734511"/>
    </source>
</evidence>
<evidence type="ECO:0000256" key="1">
    <source>
        <dbReference type="ARBA" id="ARBA00004651"/>
    </source>
</evidence>
<dbReference type="Gene3D" id="1.10.3720.10">
    <property type="entry name" value="MetI-like"/>
    <property type="match status" value="1"/>
</dbReference>
<comment type="similarity">
    <text evidence="7">Belongs to the binding-protein-dependent transport system permease family.</text>
</comment>
<dbReference type="InterPro" id="IPR035906">
    <property type="entry name" value="MetI-like_sf"/>
</dbReference>
<dbReference type="InterPro" id="IPR045621">
    <property type="entry name" value="BPD_transp_1_N"/>
</dbReference>
<evidence type="ECO:0000256" key="8">
    <source>
        <dbReference type="SAM" id="MobiDB-lite"/>
    </source>
</evidence>
<keyword evidence="6 7" id="KW-0472">Membrane</keyword>
<feature type="domain" description="ABC transmembrane type-1" evidence="9">
    <location>
        <begin position="423"/>
        <end position="623"/>
    </location>
</feature>
<dbReference type="CDD" id="cd06261">
    <property type="entry name" value="TM_PBP2"/>
    <property type="match status" value="1"/>
</dbReference>
<gene>
    <name evidence="10" type="ORF">HCN08_17585</name>
</gene>
<comment type="caution">
    <text evidence="10">The sequence shown here is derived from an EMBL/GenBank/DDBJ whole genome shotgun (WGS) entry which is preliminary data.</text>
</comment>